<dbReference type="Proteomes" id="UP000193922">
    <property type="component" value="Unassembled WGS sequence"/>
</dbReference>
<keyword evidence="2" id="KW-1185">Reference proteome</keyword>
<dbReference type="OrthoDB" id="46529at2759"/>
<dbReference type="GeneID" id="63806734"/>
<comment type="caution">
    <text evidence="1">The sequence shown here is derived from an EMBL/GenBank/DDBJ whole genome shotgun (WGS) entry which is preliminary data.</text>
</comment>
<organism evidence="1 2">
    <name type="scientific">Linderina pennispora</name>
    <dbReference type="NCBI Taxonomy" id="61395"/>
    <lineage>
        <taxon>Eukaryota</taxon>
        <taxon>Fungi</taxon>
        <taxon>Fungi incertae sedis</taxon>
        <taxon>Zoopagomycota</taxon>
        <taxon>Kickxellomycotina</taxon>
        <taxon>Kickxellomycetes</taxon>
        <taxon>Kickxellales</taxon>
        <taxon>Kickxellaceae</taxon>
        <taxon>Linderina</taxon>
    </lineage>
</organism>
<evidence type="ECO:0000313" key="2">
    <source>
        <dbReference type="Proteomes" id="UP000193922"/>
    </source>
</evidence>
<accession>A0A1Y1WGG8</accession>
<reference evidence="1 2" key="1">
    <citation type="submission" date="2016-07" db="EMBL/GenBank/DDBJ databases">
        <title>Pervasive Adenine N6-methylation of Active Genes in Fungi.</title>
        <authorList>
            <consortium name="DOE Joint Genome Institute"/>
            <person name="Mondo S.J."/>
            <person name="Dannebaum R.O."/>
            <person name="Kuo R.C."/>
            <person name="Labutti K."/>
            <person name="Haridas S."/>
            <person name="Kuo A."/>
            <person name="Salamov A."/>
            <person name="Ahrendt S.R."/>
            <person name="Lipzen A."/>
            <person name="Sullivan W."/>
            <person name="Andreopoulos W.B."/>
            <person name="Clum A."/>
            <person name="Lindquist E."/>
            <person name="Daum C."/>
            <person name="Ramamoorthy G.K."/>
            <person name="Gryganskyi A."/>
            <person name="Culley D."/>
            <person name="Magnuson J.K."/>
            <person name="James T.Y."/>
            <person name="O'Malley M.A."/>
            <person name="Stajich J.E."/>
            <person name="Spatafora J.W."/>
            <person name="Visel A."/>
            <person name="Grigoriev I.V."/>
        </authorList>
    </citation>
    <scope>NUCLEOTIDE SEQUENCE [LARGE SCALE GENOMIC DNA]</scope>
    <source>
        <strain evidence="1 2">ATCC 12442</strain>
    </source>
</reference>
<dbReference type="AlphaFoldDB" id="A0A1Y1WGG8"/>
<gene>
    <name evidence="1" type="ORF">DL89DRAFT_290482</name>
</gene>
<name>A0A1Y1WGG8_9FUNG</name>
<dbReference type="EMBL" id="MCFD01000002">
    <property type="protein sequence ID" value="ORX72609.1"/>
    <property type="molecule type" value="Genomic_DNA"/>
</dbReference>
<proteinExistence type="predicted"/>
<sequence length="123" mass="13526">MPNPPRYGMVEFFNTIRTDARISAFYVNKLITNDKIGIPSTLDEGWVTAVTDNLTSSIIKAADPSSLSATTALISKSRLISITQPLSAAAVFRDAQNPDLVYAAAQHTKFYTRELEAMMKARI</sequence>
<evidence type="ECO:0000313" key="1">
    <source>
        <dbReference type="EMBL" id="ORX72609.1"/>
    </source>
</evidence>
<dbReference type="RefSeq" id="XP_040745949.1">
    <property type="nucleotide sequence ID" value="XM_040890086.1"/>
</dbReference>
<protein>
    <submittedName>
        <fullName evidence="1">Uncharacterized protein</fullName>
    </submittedName>
</protein>